<keyword evidence="2" id="KW-0521">NADP</keyword>
<feature type="binding site" evidence="5">
    <location>
        <position position="116"/>
    </location>
    <ligand>
        <name>substrate</name>
    </ligand>
</feature>
<keyword evidence="3" id="KW-0560">Oxidoreductase</keyword>
<sequence length="315" mass="36241">MSTIPKKNLNNGRQIPVLGLGTYKEEDENKLITAIKTAVKVGYRHFDCAPVYYNEKQVGHGLREAIDESNGSVKREDIFITSKLWCSFFSKEKVPVCLENTLKDLALDYLDLYLIHWPFGFKEDDGFYPEDSNGKMVPSDIHYLETYKAMEDLVKSGKVKSIGVSNFNIQQLQDVLDNCEIKPVCNQFEIHPLLHNNELVDFCQKNDITVVAYAPFGAPDRSWLKPEDPVALKHPVVLEIAKKHNRTAGQVILRWLIQRNIVVIPKSVNPGRIEENSKIFDFTLSDDDMAAFNTIKEQFRYYSFDECDNHPRYPF</sequence>
<name>A0A814KFG4_9BILA</name>
<evidence type="ECO:0000256" key="4">
    <source>
        <dbReference type="PIRSR" id="PIRSR000097-1"/>
    </source>
</evidence>
<protein>
    <recommendedName>
        <fullName evidence="7">NADP-dependent oxidoreductase domain-containing protein</fullName>
    </recommendedName>
</protein>
<dbReference type="InterPro" id="IPR023210">
    <property type="entry name" value="NADP_OxRdtase_dom"/>
</dbReference>
<gene>
    <name evidence="8" type="ORF">OXX778_LOCUS18786</name>
</gene>
<dbReference type="PANTHER" id="PTHR11732">
    <property type="entry name" value="ALDO/KETO REDUCTASE"/>
    <property type="match status" value="1"/>
</dbReference>
<evidence type="ECO:0000313" key="8">
    <source>
        <dbReference type="EMBL" id="CAF1050137.1"/>
    </source>
</evidence>
<dbReference type="PROSITE" id="PS00062">
    <property type="entry name" value="ALDOKETO_REDUCTASE_2"/>
    <property type="match status" value="1"/>
</dbReference>
<dbReference type="InterPro" id="IPR018170">
    <property type="entry name" value="Aldo/ket_reductase_CS"/>
</dbReference>
<dbReference type="EMBL" id="CAJNOC010005356">
    <property type="protein sequence ID" value="CAF1050137.1"/>
    <property type="molecule type" value="Genomic_DNA"/>
</dbReference>
<evidence type="ECO:0000256" key="2">
    <source>
        <dbReference type="ARBA" id="ARBA00022857"/>
    </source>
</evidence>
<proteinExistence type="inferred from homology"/>
<feature type="site" description="Lowers pKa of active site Tyr" evidence="6">
    <location>
        <position position="83"/>
    </location>
</feature>
<dbReference type="PROSITE" id="PS00798">
    <property type="entry name" value="ALDOKETO_REDUCTASE_1"/>
    <property type="match status" value="1"/>
</dbReference>
<reference evidence="8" key="1">
    <citation type="submission" date="2021-02" db="EMBL/GenBank/DDBJ databases">
        <authorList>
            <person name="Nowell W R."/>
        </authorList>
    </citation>
    <scope>NUCLEOTIDE SEQUENCE</scope>
    <source>
        <strain evidence="8">Ploen Becks lab</strain>
    </source>
</reference>
<dbReference type="PIRSF" id="PIRSF000097">
    <property type="entry name" value="AKR"/>
    <property type="match status" value="1"/>
</dbReference>
<evidence type="ECO:0000256" key="6">
    <source>
        <dbReference type="PIRSR" id="PIRSR000097-3"/>
    </source>
</evidence>
<dbReference type="InterPro" id="IPR036812">
    <property type="entry name" value="NAD(P)_OxRdtase_dom_sf"/>
</dbReference>
<feature type="domain" description="NADP-dependent oxidoreductase" evidence="7">
    <location>
        <begin position="19"/>
        <end position="295"/>
    </location>
</feature>
<dbReference type="Gene3D" id="3.20.20.100">
    <property type="entry name" value="NADP-dependent oxidoreductase domain"/>
    <property type="match status" value="1"/>
</dbReference>
<dbReference type="Proteomes" id="UP000663879">
    <property type="component" value="Unassembled WGS sequence"/>
</dbReference>
<dbReference type="PROSITE" id="PS00063">
    <property type="entry name" value="ALDOKETO_REDUCTASE_3"/>
    <property type="match status" value="1"/>
</dbReference>
<evidence type="ECO:0000256" key="1">
    <source>
        <dbReference type="ARBA" id="ARBA00007905"/>
    </source>
</evidence>
<keyword evidence="9" id="KW-1185">Reference proteome</keyword>
<evidence type="ECO:0000256" key="5">
    <source>
        <dbReference type="PIRSR" id="PIRSR000097-2"/>
    </source>
</evidence>
<comment type="caution">
    <text evidence="8">The sequence shown here is derived from an EMBL/GenBank/DDBJ whole genome shotgun (WGS) entry which is preliminary data.</text>
</comment>
<evidence type="ECO:0000256" key="3">
    <source>
        <dbReference type="ARBA" id="ARBA00023002"/>
    </source>
</evidence>
<dbReference type="FunFam" id="3.20.20.100:FF:000006">
    <property type="entry name" value="Aldo-keto reductase family 1 member A1"/>
    <property type="match status" value="1"/>
</dbReference>
<dbReference type="Pfam" id="PF00248">
    <property type="entry name" value="Aldo_ket_red"/>
    <property type="match status" value="1"/>
</dbReference>
<accession>A0A814KFG4</accession>
<feature type="active site" description="Proton donor" evidence="4">
    <location>
        <position position="52"/>
    </location>
</feature>
<organism evidence="8 9">
    <name type="scientific">Brachionus calyciflorus</name>
    <dbReference type="NCBI Taxonomy" id="104777"/>
    <lineage>
        <taxon>Eukaryota</taxon>
        <taxon>Metazoa</taxon>
        <taxon>Spiralia</taxon>
        <taxon>Gnathifera</taxon>
        <taxon>Rotifera</taxon>
        <taxon>Eurotatoria</taxon>
        <taxon>Monogononta</taxon>
        <taxon>Pseudotrocha</taxon>
        <taxon>Ploima</taxon>
        <taxon>Brachionidae</taxon>
        <taxon>Brachionus</taxon>
    </lineage>
</organism>
<evidence type="ECO:0000259" key="7">
    <source>
        <dbReference type="Pfam" id="PF00248"/>
    </source>
</evidence>
<comment type="similarity">
    <text evidence="1">Belongs to the aldo/keto reductase family.</text>
</comment>
<dbReference type="OrthoDB" id="416253at2759"/>
<dbReference type="GO" id="GO:0016491">
    <property type="term" value="F:oxidoreductase activity"/>
    <property type="evidence" value="ECO:0007669"/>
    <property type="project" value="UniProtKB-KW"/>
</dbReference>
<dbReference type="InterPro" id="IPR020471">
    <property type="entry name" value="AKR"/>
</dbReference>
<dbReference type="AlphaFoldDB" id="A0A814KFG4"/>
<dbReference type="PRINTS" id="PR00069">
    <property type="entry name" value="ALDKETRDTASE"/>
</dbReference>
<dbReference type="SUPFAM" id="SSF51430">
    <property type="entry name" value="NAD(P)-linked oxidoreductase"/>
    <property type="match status" value="1"/>
</dbReference>
<evidence type="ECO:0000313" key="9">
    <source>
        <dbReference type="Proteomes" id="UP000663879"/>
    </source>
</evidence>